<reference evidence="5 6" key="1">
    <citation type="submission" date="2019-02" db="EMBL/GenBank/DDBJ databases">
        <title>Draft genome sequences of novel Actinobacteria.</title>
        <authorList>
            <person name="Sahin N."/>
            <person name="Ay H."/>
            <person name="Saygin H."/>
        </authorList>
    </citation>
    <scope>NUCLEOTIDE SEQUENCE [LARGE SCALE GENOMIC DNA]</scope>
    <source>
        <strain evidence="5 6">8K307</strain>
    </source>
</reference>
<dbReference type="GO" id="GO:0016787">
    <property type="term" value="F:hydrolase activity"/>
    <property type="evidence" value="ECO:0007669"/>
    <property type="project" value="UniProtKB-KW"/>
</dbReference>
<name>A0A4R5A6X3_9ACTN</name>
<organism evidence="5 6">
    <name type="scientific">Jiangella aurantiaca</name>
    <dbReference type="NCBI Taxonomy" id="2530373"/>
    <lineage>
        <taxon>Bacteria</taxon>
        <taxon>Bacillati</taxon>
        <taxon>Actinomycetota</taxon>
        <taxon>Actinomycetes</taxon>
        <taxon>Jiangellales</taxon>
        <taxon>Jiangellaceae</taxon>
        <taxon>Jiangella</taxon>
    </lineage>
</organism>
<dbReference type="OrthoDB" id="9804442at2"/>
<evidence type="ECO:0000256" key="1">
    <source>
        <dbReference type="ARBA" id="ARBA00001946"/>
    </source>
</evidence>
<evidence type="ECO:0000256" key="3">
    <source>
        <dbReference type="SAM" id="MobiDB-lite"/>
    </source>
</evidence>
<dbReference type="PROSITE" id="PS00893">
    <property type="entry name" value="NUDIX_BOX"/>
    <property type="match status" value="1"/>
</dbReference>
<dbReference type="InterPro" id="IPR015797">
    <property type="entry name" value="NUDIX_hydrolase-like_dom_sf"/>
</dbReference>
<sequence length="307" mass="32484">MSASDGSIGATKTEPAAPEPSIADFTGPASRSGRDSAGSVASRPIIGVVTPRCYGHVFVALFLRLRVSAYVICEDDDGRVLLSRWIGYDDGPQWSLAGGGLDPVEHPQEGAVRELFEETGYACELDALIGVDAEHFVSDRHVPDGYDGVDVHAVRIFYRGHVTGGELTPEVGGTSDLAAWLSREELAHLPAVPGVKLGLAMYDDGDGVPVAPREPNPPVPDGVRVEHRVAAYGRGPDGDAVGGLLEHGADPAEAIRAAFGEQRDLDVTVGRPRAATSSVHLSEDETSACWIIRLDYDVRRSSSGRPG</sequence>
<dbReference type="Pfam" id="PF00293">
    <property type="entry name" value="NUDIX"/>
    <property type="match status" value="1"/>
</dbReference>
<evidence type="ECO:0000256" key="2">
    <source>
        <dbReference type="ARBA" id="ARBA00022801"/>
    </source>
</evidence>
<keyword evidence="2" id="KW-0378">Hydrolase</keyword>
<evidence type="ECO:0000313" key="6">
    <source>
        <dbReference type="Proteomes" id="UP000295217"/>
    </source>
</evidence>
<dbReference type="EMBL" id="SMLB01000025">
    <property type="protein sequence ID" value="TDD67843.1"/>
    <property type="molecule type" value="Genomic_DNA"/>
</dbReference>
<dbReference type="AlphaFoldDB" id="A0A4R5A6X3"/>
<dbReference type="PROSITE" id="PS51462">
    <property type="entry name" value="NUDIX"/>
    <property type="match status" value="1"/>
</dbReference>
<keyword evidence="6" id="KW-1185">Reference proteome</keyword>
<proteinExistence type="predicted"/>
<evidence type="ECO:0000259" key="4">
    <source>
        <dbReference type="PROSITE" id="PS51462"/>
    </source>
</evidence>
<dbReference type="PANTHER" id="PTHR43046:SF14">
    <property type="entry name" value="MUTT_NUDIX FAMILY PROTEIN"/>
    <property type="match status" value="1"/>
</dbReference>
<dbReference type="Gene3D" id="3.90.79.10">
    <property type="entry name" value="Nucleoside Triphosphate Pyrophosphohydrolase"/>
    <property type="match status" value="1"/>
</dbReference>
<feature type="region of interest" description="Disordered" evidence="3">
    <location>
        <begin position="1"/>
        <end position="39"/>
    </location>
</feature>
<dbReference type="SUPFAM" id="SSF55811">
    <property type="entry name" value="Nudix"/>
    <property type="match status" value="1"/>
</dbReference>
<protein>
    <submittedName>
        <fullName evidence="5">NUDIX domain-containing protein</fullName>
    </submittedName>
</protein>
<feature type="domain" description="Nudix hydrolase" evidence="4">
    <location>
        <begin position="62"/>
        <end position="203"/>
    </location>
</feature>
<dbReference type="Proteomes" id="UP000295217">
    <property type="component" value="Unassembled WGS sequence"/>
</dbReference>
<dbReference type="InterPro" id="IPR020084">
    <property type="entry name" value="NUDIX_hydrolase_CS"/>
</dbReference>
<evidence type="ECO:0000313" key="5">
    <source>
        <dbReference type="EMBL" id="TDD67843.1"/>
    </source>
</evidence>
<comment type="cofactor">
    <cofactor evidence="1">
        <name>Mg(2+)</name>
        <dbReference type="ChEBI" id="CHEBI:18420"/>
    </cofactor>
</comment>
<dbReference type="InterPro" id="IPR000086">
    <property type="entry name" value="NUDIX_hydrolase_dom"/>
</dbReference>
<dbReference type="CDD" id="cd02883">
    <property type="entry name" value="NUDIX_Hydrolase"/>
    <property type="match status" value="1"/>
</dbReference>
<gene>
    <name evidence="5" type="ORF">E1262_17685</name>
</gene>
<dbReference type="PANTHER" id="PTHR43046">
    <property type="entry name" value="GDP-MANNOSE MANNOSYL HYDROLASE"/>
    <property type="match status" value="1"/>
</dbReference>
<accession>A0A4R5A6X3</accession>
<comment type="caution">
    <text evidence="5">The sequence shown here is derived from an EMBL/GenBank/DDBJ whole genome shotgun (WGS) entry which is preliminary data.</text>
</comment>